<evidence type="ECO:0000313" key="3">
    <source>
        <dbReference type="Proteomes" id="UP001595647"/>
    </source>
</evidence>
<gene>
    <name evidence="2" type="ORF">ACFOHV_03155</name>
</gene>
<dbReference type="EMBL" id="JBHRTG010000003">
    <property type="protein sequence ID" value="MFC3162274.1"/>
    <property type="molecule type" value="Genomic_DNA"/>
</dbReference>
<evidence type="ECO:0000256" key="1">
    <source>
        <dbReference type="SAM" id="Phobius"/>
    </source>
</evidence>
<proteinExistence type="predicted"/>
<name>A0ABV7HYL6_9HYPH</name>
<reference evidence="3" key="1">
    <citation type="journal article" date="2019" name="Int. J. Syst. Evol. Microbiol.">
        <title>The Global Catalogue of Microorganisms (GCM) 10K type strain sequencing project: providing services to taxonomists for standard genome sequencing and annotation.</title>
        <authorList>
            <consortium name="The Broad Institute Genomics Platform"/>
            <consortium name="The Broad Institute Genome Sequencing Center for Infectious Disease"/>
            <person name="Wu L."/>
            <person name="Ma J."/>
        </authorList>
    </citation>
    <scope>NUCLEOTIDE SEQUENCE [LARGE SCALE GENOMIC DNA]</scope>
    <source>
        <strain evidence="3">KCTC 52231</strain>
    </source>
</reference>
<keyword evidence="1" id="KW-0472">Membrane</keyword>
<keyword evidence="3" id="KW-1185">Reference proteome</keyword>
<feature type="transmembrane region" description="Helical" evidence="1">
    <location>
        <begin position="37"/>
        <end position="55"/>
    </location>
</feature>
<keyword evidence="1" id="KW-0812">Transmembrane</keyword>
<accession>A0ABV7HYL6</accession>
<protein>
    <submittedName>
        <fullName evidence="2">Uncharacterized protein</fullName>
    </submittedName>
</protein>
<evidence type="ECO:0000313" key="2">
    <source>
        <dbReference type="EMBL" id="MFC3162274.1"/>
    </source>
</evidence>
<keyword evidence="1" id="KW-1133">Transmembrane helix</keyword>
<dbReference type="RefSeq" id="WP_182305199.1">
    <property type="nucleotide sequence ID" value="NZ_CP059896.1"/>
</dbReference>
<sequence>MRKDSVDVPACVNGKKGETFAGEAKEVLRMRPQDHDALILLLGVAQIVLVLFIQGY</sequence>
<organism evidence="2 3">
    <name type="scientific">Ciceribacter thiooxidans</name>
    <dbReference type="NCBI Taxonomy" id="1969821"/>
    <lineage>
        <taxon>Bacteria</taxon>
        <taxon>Pseudomonadati</taxon>
        <taxon>Pseudomonadota</taxon>
        <taxon>Alphaproteobacteria</taxon>
        <taxon>Hyphomicrobiales</taxon>
        <taxon>Rhizobiaceae</taxon>
        <taxon>Ciceribacter</taxon>
    </lineage>
</organism>
<dbReference type="Proteomes" id="UP001595647">
    <property type="component" value="Unassembled WGS sequence"/>
</dbReference>
<comment type="caution">
    <text evidence="2">The sequence shown here is derived from an EMBL/GenBank/DDBJ whole genome shotgun (WGS) entry which is preliminary data.</text>
</comment>